<evidence type="ECO:0000256" key="5">
    <source>
        <dbReference type="ARBA" id="ARBA00067320"/>
    </source>
</evidence>
<comment type="similarity">
    <text evidence="1">Belongs to the eukaryotic initiation factor 4G family.</text>
</comment>
<name>A0AAN8YQS7_SOLBU</name>
<feature type="compositionally biased region" description="Polar residues" evidence="8">
    <location>
        <begin position="427"/>
        <end position="444"/>
    </location>
</feature>
<evidence type="ECO:0000256" key="1">
    <source>
        <dbReference type="ARBA" id="ARBA00005775"/>
    </source>
</evidence>
<evidence type="ECO:0000256" key="3">
    <source>
        <dbReference type="ARBA" id="ARBA00022845"/>
    </source>
</evidence>
<dbReference type="Pfam" id="PF02854">
    <property type="entry name" value="MIF4G"/>
    <property type="match status" value="1"/>
</dbReference>
<dbReference type="PANTHER" id="PTHR23253">
    <property type="entry name" value="EUKARYOTIC TRANSLATION INITIATION FACTOR 4 GAMMA"/>
    <property type="match status" value="1"/>
</dbReference>
<sequence>MSHNQSRADTRESSQYKRTGRSGSFYQHRGGRGSGGGGGGAAPPPVSSTSNPSLTSNRSFNKKYYNAQGGQPRVSGAGAGSDSHLNGAHQQQPSHGASDVSVAIAHAPLPSATVKPTDASTQKVTRAVPRAPTSNVAPPTSESSAPVTPAKNPGDASKSLPLQFGSISPGVMNVLQIPARTSSAPPNLDEQKRAQARSDTSRAIPSLPNPSTSKQPMPRKDAGSLDQSNHTEAYGVASKPKRDVQILAPPPVTQTQKPSTHPMPGMHMQIPFHQPPQVPVQFGGPGPQIPSHSMSATSLPMPMHLPIVNPPMQQPMFVSSLQPHPMQSQGMMHQGQGMNFSSGIGPQLPQQLGNMGMNMPSQFSPQQAGKFLGQRKSVKITHPDTHEELRLDGSRSHPNMPPQSQPIASFPPGHPNYYPNSYNSNSVFFQAPSSLPHGNTQSSQPPRPFNQVTVKPAAGGTHSVKEQLPSVNSSFGKDPVRLSKPHGGDSAHSQKDTNTSHQSSTTQSRTGDGSKSASRPVENIQSTKGADSISGKSSAAGILSLTSQAPIESSTSLIRDSSVDAASETLGGPDSTEDQQKTQVTRGQLTVQDKALGKSTSVSSQTPQHPLTRPVEVNTAASVSTVVNTMESLSLSESAELRSHITGNCGKEDLSEPLDSRNQEAGKPVLKTGDRNEVALPEAGKQDENKSSKPPSESLLVESAEVSGLTEEGSPKRAAYAYIENGRPEIGVEDMNESVACSTGVDNMADDSFTSSTSNQDSTNTEACTSAIGLSAQDDQESDIADPEEAPVTKSVVASQEFASDLLKNSDEATSKSEDENTETSNTGLVSKLSSGVKEKSLVDSNVPKVTMARGKKKKKDLYKKADAAGATSDLYMAYKGPEKKDELSQSIETIELTSRDDSPSANVPQEDLRSTKKVGEVKAEPDDWEAAADVSTPKLEAAPEHRKEVDGEDGDGVTTKKYSRDFLLKFAEQCIDIPEGFNVAPDIADILINFNASAMREPFPSPGRGTDRPSSGHRERRGSGVGDGDKWNKTPGPPMPGRDFQPDIGFGGNGIGFRPVPGGNSGVLRHPRAAMPIQYAMSQYAVGQFATGGILSGPMQSMGPPQGGGLRNGVDADRWQRGTAFQKGLMPPPHTHTQNMHKAEIKYEVGKVTDEEQAKQRQLKAILNKLTPQNFDKLFQQVKEVNIDNVVTLTGVISQIFDKALTEPTFCEMYANFCQHLAAELPDLSVDNEKITFKRLLLNKCQEEFERGEREELEANVTNEEGEVKLSAEEREEKRVKARRRMLGNIKLIGELYKKRMLTERIMHDCIKKLLGDYQNPDEENVEALCKLMSTIGEMIDHAKAKEHMDAYFDRLEKLSNNMKLSSRVRFMLKDSIDLRKNKWQQRRKVEGPKKIEEVHRDAAQERHAQATRLARTPSLGGSSRRGQPMDFAPRGGSMLSSPGSQMGGFRPMSPQVRGYGMQDVRADERHSFENRTLSLPLTQRPLGDDPITLGPQGGLAKGMSSRGQPAGPSIDNMSSFGDSRRMIHAQSGYGSLSERPHYGLREELAPKYMPERLSSQHDQSSVPERSATYGNKERGFDTSRPPSPLVRSGGPTSTQNVAPDRIWPEERLQEMSMAAIKEFYRKLLLISKMILVQHLADLTYSRAKDEKEVALCVKDLNSPSFYPSMISLWVTDSFERKDMERDLLAKLIIGLTLSRDVAINQDQLIKGFENVLTSLEDAVNDAPRAAEFLGRIFGKVILENVIPFNEIGSLIYKGGEEEGRLVEIGLAAEVLGSTLEMIKVEQGDSAVSEICRSSNMRLENFRPQGSKKQWKLDKFI</sequence>
<dbReference type="EMBL" id="JBANQN010000001">
    <property type="protein sequence ID" value="KAK6804271.1"/>
    <property type="molecule type" value="Genomic_DNA"/>
</dbReference>
<dbReference type="SMART" id="SM00544">
    <property type="entry name" value="MA3"/>
    <property type="match status" value="1"/>
</dbReference>
<feature type="compositionally biased region" description="Polar residues" evidence="8">
    <location>
        <begin position="132"/>
        <end position="146"/>
    </location>
</feature>
<protein>
    <recommendedName>
        <fullName evidence="5">Eukaryotic translation initiation factor 4G</fullName>
    </recommendedName>
    <alternativeName>
        <fullName evidence="6">Protein synthesis initiation factor 4G</fullName>
    </alternativeName>
</protein>
<feature type="coiled-coil region" evidence="7">
    <location>
        <begin position="1248"/>
        <end position="1275"/>
    </location>
</feature>
<comment type="caution">
    <text evidence="10">The sequence shown here is derived from an EMBL/GenBank/DDBJ whole genome shotgun (WGS) entry which is preliminary data.</text>
</comment>
<dbReference type="FunFam" id="1.25.40.180:FF:000024">
    <property type="entry name" value="Eukaryotic translation initiation factor 4G"/>
    <property type="match status" value="1"/>
</dbReference>
<dbReference type="Gene3D" id="1.25.40.180">
    <property type="match status" value="2"/>
</dbReference>
<feature type="compositionally biased region" description="Polar residues" evidence="8">
    <location>
        <begin position="197"/>
        <end position="215"/>
    </location>
</feature>
<dbReference type="InterPro" id="IPR016024">
    <property type="entry name" value="ARM-type_fold"/>
</dbReference>
<feature type="compositionally biased region" description="Acidic residues" evidence="8">
    <location>
        <begin position="778"/>
        <end position="789"/>
    </location>
</feature>
<dbReference type="InterPro" id="IPR003891">
    <property type="entry name" value="Initiation_fac_eIF4g_MI"/>
</dbReference>
<feature type="compositionally biased region" description="Basic and acidic residues" evidence="8">
    <location>
        <begin position="808"/>
        <end position="819"/>
    </location>
</feature>
<feature type="region of interest" description="Disordered" evidence="8">
    <location>
        <begin position="1"/>
        <end position="164"/>
    </location>
</feature>
<evidence type="ECO:0000313" key="10">
    <source>
        <dbReference type="EMBL" id="KAK6804271.1"/>
    </source>
</evidence>
<keyword evidence="2" id="KW-0396">Initiation factor</keyword>
<feature type="compositionally biased region" description="Low complexity" evidence="8">
    <location>
        <begin position="751"/>
        <end position="765"/>
    </location>
</feature>
<feature type="domain" description="MI" evidence="9">
    <location>
        <begin position="1624"/>
        <end position="1758"/>
    </location>
</feature>
<feature type="compositionally biased region" description="Polar residues" evidence="8">
    <location>
        <begin position="581"/>
        <end position="591"/>
    </location>
</feature>
<feature type="compositionally biased region" description="Low complexity" evidence="8">
    <location>
        <begin position="415"/>
        <end position="426"/>
    </location>
</feature>
<evidence type="ECO:0000256" key="2">
    <source>
        <dbReference type="ARBA" id="ARBA00022540"/>
    </source>
</evidence>
<feature type="region of interest" description="Disordered" evidence="8">
    <location>
        <begin position="647"/>
        <end position="714"/>
    </location>
</feature>
<feature type="compositionally biased region" description="Basic and acidic residues" evidence="8">
    <location>
        <begin position="478"/>
        <end position="495"/>
    </location>
</feature>
<feature type="region of interest" description="Disordered" evidence="8">
    <location>
        <begin position="1558"/>
        <end position="1604"/>
    </location>
</feature>
<feature type="compositionally biased region" description="Basic and acidic residues" evidence="8">
    <location>
        <begin position="1"/>
        <end position="15"/>
    </location>
</feature>
<feature type="region of interest" description="Disordered" evidence="8">
    <location>
        <begin position="387"/>
        <end position="535"/>
    </location>
</feature>
<keyword evidence="11" id="KW-1185">Reference proteome</keyword>
<evidence type="ECO:0000256" key="8">
    <source>
        <dbReference type="SAM" id="MobiDB-lite"/>
    </source>
</evidence>
<feature type="compositionally biased region" description="Basic and acidic residues" evidence="8">
    <location>
        <begin position="1389"/>
        <end position="1410"/>
    </location>
</feature>
<feature type="region of interest" description="Disordered" evidence="8">
    <location>
        <begin position="1385"/>
        <end position="1432"/>
    </location>
</feature>
<evidence type="ECO:0000259" key="9">
    <source>
        <dbReference type="PROSITE" id="PS51366"/>
    </source>
</evidence>
<feature type="compositionally biased region" description="Low complexity" evidence="8">
    <location>
        <begin position="497"/>
        <end position="510"/>
    </location>
</feature>
<feature type="compositionally biased region" description="Gly residues" evidence="8">
    <location>
        <begin position="32"/>
        <end position="41"/>
    </location>
</feature>
<keyword evidence="4" id="KW-0648">Protein biosynthesis</keyword>
<reference evidence="10 11" key="1">
    <citation type="submission" date="2024-02" db="EMBL/GenBank/DDBJ databases">
        <title>de novo genome assembly of Solanum bulbocastanum strain 11H21.</title>
        <authorList>
            <person name="Hosaka A.J."/>
        </authorList>
    </citation>
    <scope>NUCLEOTIDE SEQUENCE [LARGE SCALE GENOMIC DNA]</scope>
    <source>
        <tissue evidence="10">Young leaves</tissue>
    </source>
</reference>
<feature type="compositionally biased region" description="Low complexity" evidence="8">
    <location>
        <begin position="696"/>
        <end position="707"/>
    </location>
</feature>
<feature type="compositionally biased region" description="Polar residues" evidence="8">
    <location>
        <begin position="511"/>
        <end position="535"/>
    </location>
</feature>
<feature type="region of interest" description="Disordered" evidence="8">
    <location>
        <begin position="552"/>
        <end position="617"/>
    </location>
</feature>
<accession>A0AAN8YQS7</accession>
<dbReference type="GO" id="GO:0003743">
    <property type="term" value="F:translation initiation factor activity"/>
    <property type="evidence" value="ECO:0007669"/>
    <property type="project" value="UniProtKB-KW"/>
</dbReference>
<gene>
    <name evidence="10" type="ORF">RDI58_002055</name>
</gene>
<dbReference type="FunFam" id="1.25.40.180:FF:000034">
    <property type="entry name" value="Eukaryotic translation initiation factor 4G"/>
    <property type="match status" value="1"/>
</dbReference>
<feature type="compositionally biased region" description="Polar residues" evidence="8">
    <location>
        <begin position="47"/>
        <end position="59"/>
    </location>
</feature>
<feature type="compositionally biased region" description="Basic and acidic residues" evidence="8">
    <location>
        <begin position="911"/>
        <end position="926"/>
    </location>
</feature>
<feature type="compositionally biased region" description="Polar residues" evidence="8">
    <location>
        <begin position="598"/>
        <end position="609"/>
    </location>
</feature>
<feature type="region of interest" description="Disordered" evidence="8">
    <location>
        <begin position="1000"/>
        <end position="1047"/>
    </location>
</feature>
<dbReference type="SUPFAM" id="SSF48371">
    <property type="entry name" value="ARM repeat"/>
    <property type="match status" value="2"/>
</dbReference>
<evidence type="ECO:0000313" key="11">
    <source>
        <dbReference type="Proteomes" id="UP001371456"/>
    </source>
</evidence>
<keyword evidence="3" id="KW-0810">Translation regulation</keyword>
<dbReference type="Proteomes" id="UP001371456">
    <property type="component" value="Unassembled WGS sequence"/>
</dbReference>
<dbReference type="InterPro" id="IPR003890">
    <property type="entry name" value="MIF4G-like_typ-3"/>
</dbReference>
<feature type="region of interest" description="Disordered" evidence="8">
    <location>
        <begin position="180"/>
        <end position="261"/>
    </location>
</feature>
<dbReference type="GO" id="GO:0016281">
    <property type="term" value="C:eukaryotic translation initiation factor 4F complex"/>
    <property type="evidence" value="ECO:0007669"/>
    <property type="project" value="TreeGrafter"/>
</dbReference>
<feature type="region of interest" description="Disordered" evidence="8">
    <location>
        <begin position="751"/>
        <end position="865"/>
    </location>
</feature>
<dbReference type="GO" id="GO:0006417">
    <property type="term" value="P:regulation of translation"/>
    <property type="evidence" value="ECO:0007669"/>
    <property type="project" value="UniProtKB-KW"/>
</dbReference>
<proteinExistence type="inferred from homology"/>
<dbReference type="PANTHER" id="PTHR23253:SF9">
    <property type="entry name" value="EUKARYOTIC TRANSLATION INITIATION FACTOR 4 GAMMA 2"/>
    <property type="match status" value="1"/>
</dbReference>
<dbReference type="Pfam" id="PF02847">
    <property type="entry name" value="MA3"/>
    <property type="match status" value="1"/>
</dbReference>
<evidence type="ECO:0000256" key="4">
    <source>
        <dbReference type="ARBA" id="ARBA00022917"/>
    </source>
</evidence>
<dbReference type="SMART" id="SM00543">
    <property type="entry name" value="MIF4G"/>
    <property type="match status" value="1"/>
</dbReference>
<feature type="compositionally biased region" description="Basic and acidic residues" evidence="8">
    <location>
        <begin position="650"/>
        <end position="664"/>
    </location>
</feature>
<organism evidence="10 11">
    <name type="scientific">Solanum bulbocastanum</name>
    <name type="common">Wild potato</name>
    <dbReference type="NCBI Taxonomy" id="147425"/>
    <lineage>
        <taxon>Eukaryota</taxon>
        <taxon>Viridiplantae</taxon>
        <taxon>Streptophyta</taxon>
        <taxon>Embryophyta</taxon>
        <taxon>Tracheophyta</taxon>
        <taxon>Spermatophyta</taxon>
        <taxon>Magnoliopsida</taxon>
        <taxon>eudicotyledons</taxon>
        <taxon>Gunneridae</taxon>
        <taxon>Pentapetalae</taxon>
        <taxon>asterids</taxon>
        <taxon>lamiids</taxon>
        <taxon>Solanales</taxon>
        <taxon>Solanaceae</taxon>
        <taxon>Solanoideae</taxon>
        <taxon>Solaneae</taxon>
        <taxon>Solanum</taxon>
    </lineage>
</organism>
<evidence type="ECO:0000256" key="6">
    <source>
        <dbReference type="ARBA" id="ARBA00075135"/>
    </source>
</evidence>
<dbReference type="GO" id="GO:0003729">
    <property type="term" value="F:mRNA binding"/>
    <property type="evidence" value="ECO:0007669"/>
    <property type="project" value="TreeGrafter"/>
</dbReference>
<feature type="compositionally biased region" description="Polar residues" evidence="8">
    <location>
        <begin position="823"/>
        <end position="834"/>
    </location>
</feature>
<feature type="region of interest" description="Disordered" evidence="8">
    <location>
        <begin position="897"/>
        <end position="958"/>
    </location>
</feature>
<evidence type="ECO:0000256" key="7">
    <source>
        <dbReference type="SAM" id="Coils"/>
    </source>
</evidence>
<dbReference type="PROSITE" id="PS51366">
    <property type="entry name" value="MI"/>
    <property type="match status" value="1"/>
</dbReference>
<keyword evidence="7" id="KW-0175">Coiled coil</keyword>